<evidence type="ECO:0000313" key="3">
    <source>
        <dbReference type="EMBL" id="GBQ72063.1"/>
    </source>
</evidence>
<gene>
    <name evidence="3" type="ORF">AA0521_2008</name>
</gene>
<feature type="transmembrane region" description="Helical" evidence="1">
    <location>
        <begin position="222"/>
        <end position="248"/>
    </location>
</feature>
<organism evidence="3 4">
    <name type="scientific">Komagataeibacter intermedius NRIC 0521</name>
    <dbReference type="NCBI Taxonomy" id="1307934"/>
    <lineage>
        <taxon>Bacteria</taxon>
        <taxon>Pseudomonadati</taxon>
        <taxon>Pseudomonadota</taxon>
        <taxon>Alphaproteobacteria</taxon>
        <taxon>Acetobacterales</taxon>
        <taxon>Acetobacteraceae</taxon>
        <taxon>Komagataeibacter</taxon>
    </lineage>
</organism>
<dbReference type="InterPro" id="IPR001173">
    <property type="entry name" value="Glyco_trans_2-like"/>
</dbReference>
<dbReference type="EMBL" id="BAQJ01000136">
    <property type="protein sequence ID" value="GBQ72063.1"/>
    <property type="molecule type" value="Genomic_DNA"/>
</dbReference>
<feature type="transmembrane region" description="Helical" evidence="1">
    <location>
        <begin position="260"/>
        <end position="285"/>
    </location>
</feature>
<dbReference type="Pfam" id="PF00535">
    <property type="entry name" value="Glycos_transf_2"/>
    <property type="match status" value="1"/>
</dbReference>
<keyword evidence="1" id="KW-1133">Transmembrane helix</keyword>
<accession>A0ABQ0PJ89</accession>
<evidence type="ECO:0000256" key="1">
    <source>
        <dbReference type="SAM" id="Phobius"/>
    </source>
</evidence>
<dbReference type="InterPro" id="IPR029044">
    <property type="entry name" value="Nucleotide-diphossugar_trans"/>
</dbReference>
<keyword evidence="4" id="KW-1185">Reference proteome</keyword>
<dbReference type="SUPFAM" id="SSF53448">
    <property type="entry name" value="Nucleotide-diphospho-sugar transferases"/>
    <property type="match status" value="1"/>
</dbReference>
<evidence type="ECO:0000259" key="2">
    <source>
        <dbReference type="Pfam" id="PF00535"/>
    </source>
</evidence>
<dbReference type="Gene3D" id="3.90.550.10">
    <property type="entry name" value="Spore Coat Polysaccharide Biosynthesis Protein SpsA, Chain A"/>
    <property type="match status" value="1"/>
</dbReference>
<dbReference type="CDD" id="cd04179">
    <property type="entry name" value="DPM_DPG-synthase_like"/>
    <property type="match status" value="1"/>
</dbReference>
<comment type="caution">
    <text evidence="3">The sequence shown here is derived from an EMBL/GenBank/DDBJ whole genome shotgun (WGS) entry which is preliminary data.</text>
</comment>
<reference evidence="3" key="1">
    <citation type="submission" date="2013-04" db="EMBL/GenBank/DDBJ databases">
        <title>The genome sequencing project of 58 acetic acid bacteria.</title>
        <authorList>
            <person name="Okamoto-Kainuma A."/>
            <person name="Ishikawa M."/>
            <person name="Umino S."/>
            <person name="Koizumi Y."/>
            <person name="Shiwa Y."/>
            <person name="Yoshikawa H."/>
            <person name="Matsutani M."/>
            <person name="Matsushita K."/>
        </authorList>
    </citation>
    <scope>NUCLEOTIDE SEQUENCE</scope>
    <source>
        <strain evidence="3">NRIC 0521</strain>
    </source>
</reference>
<proteinExistence type="predicted"/>
<sequence length="318" mass="35080">MVLVPCYNEETTVFQVVSDFRKYLPDAVVYVYDNNSTDNTVRRALDAGAIVRQESMPGKGNVVRRMFADIDADFYILVDGDATYDAAAAPEMLALASGNGLDMVNGARVSTATTAYRPGHVLGNKIFTLLVRSVFGKRISDILSGYRVFSRRFVKSFPALSSGFETETEFSIHALDLRMPIGEIRTRYFERPTGSQSKLNTWKDGFRIMALIFNLIKLERPLVFFSTVAVVLLCLSLMAGMPVIIGWLHTGLVPRLPTALLATGFIILSALSFTCGLILDVVYLARTEAKRLAYLAQPSPTLYDTARSLTAMDLVASN</sequence>
<keyword evidence="1" id="KW-0812">Transmembrane</keyword>
<protein>
    <submittedName>
        <fullName evidence="3">Glycosyltransferase</fullName>
    </submittedName>
</protein>
<name>A0ABQ0PJ89_9PROT</name>
<dbReference type="InterPro" id="IPR050256">
    <property type="entry name" value="Glycosyltransferase_2"/>
</dbReference>
<evidence type="ECO:0000313" key="4">
    <source>
        <dbReference type="Proteomes" id="UP001061452"/>
    </source>
</evidence>
<dbReference type="Proteomes" id="UP001061452">
    <property type="component" value="Unassembled WGS sequence"/>
</dbReference>
<keyword evidence="1" id="KW-0472">Membrane</keyword>
<dbReference type="PANTHER" id="PTHR48090">
    <property type="entry name" value="UNDECAPRENYL-PHOSPHATE 4-DEOXY-4-FORMAMIDO-L-ARABINOSE TRANSFERASE-RELATED"/>
    <property type="match status" value="1"/>
</dbReference>
<feature type="domain" description="Glycosyltransferase 2-like" evidence="2">
    <location>
        <begin position="2"/>
        <end position="154"/>
    </location>
</feature>
<dbReference type="PANTHER" id="PTHR48090:SF7">
    <property type="entry name" value="RFBJ PROTEIN"/>
    <property type="match status" value="1"/>
</dbReference>